<dbReference type="InterPro" id="IPR042509">
    <property type="entry name" value="ZCCHC3"/>
</dbReference>
<keyword evidence="1" id="KW-0863">Zinc-finger</keyword>
<feature type="domain" description="CCHC-type" evidence="3">
    <location>
        <begin position="46"/>
        <end position="60"/>
    </location>
</feature>
<evidence type="ECO:0000259" key="3">
    <source>
        <dbReference type="PROSITE" id="PS50158"/>
    </source>
</evidence>
<dbReference type="GO" id="GO:0003723">
    <property type="term" value="F:RNA binding"/>
    <property type="evidence" value="ECO:0007669"/>
    <property type="project" value="InterPro"/>
</dbReference>
<evidence type="ECO:0000256" key="2">
    <source>
        <dbReference type="SAM" id="MobiDB-lite"/>
    </source>
</evidence>
<proteinExistence type="predicted"/>
<dbReference type="PANTHER" id="PTHR22639:SF4">
    <property type="entry name" value="ZINC FINGER CCHC DOMAIN-CONTAINING PROTEIN 3"/>
    <property type="match status" value="1"/>
</dbReference>
<dbReference type="InterPro" id="IPR036875">
    <property type="entry name" value="Znf_CCHC_sf"/>
</dbReference>
<dbReference type="GO" id="GO:0002218">
    <property type="term" value="P:activation of innate immune response"/>
    <property type="evidence" value="ECO:0007669"/>
    <property type="project" value="InterPro"/>
</dbReference>
<dbReference type="PROSITE" id="PS50158">
    <property type="entry name" value="ZF_CCHC"/>
    <property type="match status" value="1"/>
</dbReference>
<dbReference type="Proteomes" id="UP000479190">
    <property type="component" value="Unassembled WGS sequence"/>
</dbReference>
<feature type="region of interest" description="Disordered" evidence="2">
    <location>
        <begin position="242"/>
        <end position="262"/>
    </location>
</feature>
<dbReference type="PANTHER" id="PTHR22639">
    <property type="entry name" value="GAG-RELATED PROTEIN"/>
    <property type="match status" value="1"/>
</dbReference>
<dbReference type="OrthoDB" id="7701198at2759"/>
<reference evidence="4 5" key="1">
    <citation type="submission" date="2020-02" db="EMBL/GenBank/DDBJ databases">
        <authorList>
            <person name="Ferguson B K."/>
        </authorList>
    </citation>
    <scope>NUCLEOTIDE SEQUENCE [LARGE SCALE GENOMIC DNA]</scope>
</reference>
<keyword evidence="5" id="KW-1185">Reference proteome</keyword>
<evidence type="ECO:0000256" key="1">
    <source>
        <dbReference type="PROSITE-ProRule" id="PRU00047"/>
    </source>
</evidence>
<protein>
    <recommendedName>
        <fullName evidence="3">CCHC-type domain-containing protein</fullName>
    </recommendedName>
</protein>
<evidence type="ECO:0000313" key="4">
    <source>
        <dbReference type="EMBL" id="CAB0027827.1"/>
    </source>
</evidence>
<sequence length="262" mass="29668">MKLENKKWVPTRSIVLTIEGQHLPDHVYIWGVRTKVEPYVQNVMQCYNCLKFGHITKTCRGKTVCFNCGDLQHPEKACQSTTPTCANCKTDTTIDPLQIHHVSISSRCPKIQEQKRINTLMAYENLSFAEAKALIIPRKNHNAAIKTKENFPTLANGKSQILKKYNQQEKMVIHKPPYSSIHSQAESYKEVADKNMLHYSDTSDKINLNGLSQESLSTTNKNSSLLLTQENKNDKISLMNTTNKLSSRLNKNDSSSESGLNQ</sequence>
<dbReference type="EMBL" id="CADCXV010000003">
    <property type="protein sequence ID" value="CAB0027827.1"/>
    <property type="molecule type" value="Genomic_DNA"/>
</dbReference>
<dbReference type="Gene3D" id="4.10.60.10">
    <property type="entry name" value="Zinc finger, CCHC-type"/>
    <property type="match status" value="1"/>
</dbReference>
<organism evidence="4 5">
    <name type="scientific">Trichogramma brassicae</name>
    <dbReference type="NCBI Taxonomy" id="86971"/>
    <lineage>
        <taxon>Eukaryota</taxon>
        <taxon>Metazoa</taxon>
        <taxon>Ecdysozoa</taxon>
        <taxon>Arthropoda</taxon>
        <taxon>Hexapoda</taxon>
        <taxon>Insecta</taxon>
        <taxon>Pterygota</taxon>
        <taxon>Neoptera</taxon>
        <taxon>Endopterygota</taxon>
        <taxon>Hymenoptera</taxon>
        <taxon>Apocrita</taxon>
        <taxon>Proctotrupomorpha</taxon>
        <taxon>Chalcidoidea</taxon>
        <taxon>Trichogrammatidae</taxon>
        <taxon>Trichogramma</taxon>
    </lineage>
</organism>
<dbReference type="InterPro" id="IPR001878">
    <property type="entry name" value="Znf_CCHC"/>
</dbReference>
<keyword evidence="1" id="KW-0479">Metal-binding</keyword>
<accession>A0A6H5HVV1</accession>
<keyword evidence="1" id="KW-0862">Zinc</keyword>
<dbReference type="SUPFAM" id="SSF57756">
    <property type="entry name" value="Retrovirus zinc finger-like domains"/>
    <property type="match status" value="1"/>
</dbReference>
<dbReference type="GO" id="GO:0008270">
    <property type="term" value="F:zinc ion binding"/>
    <property type="evidence" value="ECO:0007669"/>
    <property type="project" value="UniProtKB-KW"/>
</dbReference>
<name>A0A6H5HVV1_9HYME</name>
<gene>
    <name evidence="4" type="ORF">TBRA_LOCUS57</name>
</gene>
<dbReference type="GO" id="GO:0003690">
    <property type="term" value="F:double-stranded DNA binding"/>
    <property type="evidence" value="ECO:0007669"/>
    <property type="project" value="InterPro"/>
</dbReference>
<dbReference type="SMART" id="SM00343">
    <property type="entry name" value="ZnF_C2HC"/>
    <property type="match status" value="2"/>
</dbReference>
<dbReference type="AlphaFoldDB" id="A0A6H5HVV1"/>
<evidence type="ECO:0000313" key="5">
    <source>
        <dbReference type="Proteomes" id="UP000479190"/>
    </source>
</evidence>